<evidence type="ECO:0000259" key="2">
    <source>
        <dbReference type="Pfam" id="PF23061"/>
    </source>
</evidence>
<dbReference type="Pfam" id="PF23061">
    <property type="entry name" value="CUB_M02D8_5_2nd"/>
    <property type="match status" value="1"/>
</dbReference>
<organism evidence="4">
    <name type="scientific">Strongyloides ratti</name>
    <name type="common">Parasitic roundworm</name>
    <dbReference type="NCBI Taxonomy" id="34506"/>
    <lineage>
        <taxon>Eukaryota</taxon>
        <taxon>Metazoa</taxon>
        <taxon>Ecdysozoa</taxon>
        <taxon>Nematoda</taxon>
        <taxon>Chromadorea</taxon>
        <taxon>Rhabditida</taxon>
        <taxon>Tylenchina</taxon>
        <taxon>Panagrolaimomorpha</taxon>
        <taxon>Strongyloidoidea</taxon>
        <taxon>Strongyloididae</taxon>
        <taxon>Strongyloides</taxon>
    </lineage>
</organism>
<keyword evidence="5" id="KW-1185">Reference proteome</keyword>
<dbReference type="Gene3D" id="2.60.120.290">
    <property type="entry name" value="Spermadhesin, CUB domain"/>
    <property type="match status" value="1"/>
</dbReference>
<dbReference type="AlphaFoldDB" id="A0A090LN58"/>
<feature type="signal peptide" evidence="1">
    <location>
        <begin position="1"/>
        <end position="19"/>
    </location>
</feature>
<sequence length="930" mass="107317">MFFNSILLLFFLFLLTINGDKYVYDFLKLNTINVYQVSNETIVLTTKGYNYNTYDKPKPNINGQAIFEMFSNVPKTFEYIFDQFLIGTNEYLRFIDPQNGDYYKYGSDIIHRGSHAYYQITGINSTIVFGCDDTLKNDTFNHTGIKVFIRERNPNKYWCSGINNNHNIFIDIEPYFLLSYNYPYTTPTNKSCTFNVNSNSEYLRVFIYDFRLNSNVNEFVQISGQLVNSINDDDVDPNFLTGYLTSDLPVTFYYKGNITINVSELIGQSLSKFFIKISPYNSTKFDNPYNDYCLGINDISRLSQSDSITFGIKSYTNSDFYKINSKCTWNFNDLTNKNLRFLFNLAFESEYGCDYLEMNGFGANLQDIWKYQGFQSQKFIYATNTSNVALKWISDGVQNAIGFMGTARLQDCSCPEIPSTISYNDSPIYIYNPGYKDTGIPYCPNVMCNWNINYNITNEYLIIENILPDLRNPSYFGKISNTIFIMNKFNRTLLTLTASNILFKEKILYSSSGNTNIQWVSDTSNVFDINNIKRGFNFKITTKLFSNFEEERLVNLTDSYNNVFISGTVKSTIIKIIGNKGFIKIIPQKYFMTSNVILDIFKNDISMSNIVDDSYFFTSDAYLLEPSGLLINSNVVYIRIYKATDDDNDKVNYDFFVSDLNFNSEDTNNLVYQHIPPNQLTVINVDKLMYINVFNDNENITNGMIISPNGTELSIFNEENILISLDGIYPLYIYGNSLSLSVKNNSQSIIFSPLLIPPVLTYKFFNSPDIKNIIYSKDYMTSYPEKMTKMNFVFLNGPRSFNLIFMEFRGPGEIEILIYNEGKLYNKEIISKINKEHYIFCGEEIELNYDSKISNFSILPNTISGFKGLYQVSSSCKPEKNSSLSIHVPQNVSQERLKFLKSFQRRLHLEFLEKYSASGFIALGAHIPEL</sequence>
<name>A0A090LN58_STRRB</name>
<dbReference type="WormBase" id="SRAE_X000060200">
    <property type="protein sequence ID" value="SRP01212"/>
    <property type="gene ID" value="WBGene00266161"/>
</dbReference>
<accession>A0A090LN58</accession>
<dbReference type="EMBL" id="LN609530">
    <property type="protein sequence ID" value="CEF71275.1"/>
    <property type="molecule type" value="Genomic_DNA"/>
</dbReference>
<feature type="chain" id="PRO_5015030966" evidence="1">
    <location>
        <begin position="20"/>
        <end position="930"/>
    </location>
</feature>
<dbReference type="CTD" id="36383655"/>
<keyword evidence="1" id="KW-0732">Signal</keyword>
<evidence type="ECO:0000313" key="4">
    <source>
        <dbReference type="EMBL" id="CEF71275.1"/>
    </source>
</evidence>
<protein>
    <submittedName>
        <fullName evidence="4 6">CUB domain-containing protein</fullName>
    </submittedName>
</protein>
<gene>
    <name evidence="4 6 7" type="ORF">SRAE_X000060200</name>
</gene>
<reference evidence="4 5" key="1">
    <citation type="submission" date="2014-09" db="EMBL/GenBank/DDBJ databases">
        <authorList>
            <person name="Martin A.A."/>
        </authorList>
    </citation>
    <scope>NUCLEOTIDE SEQUENCE</scope>
    <source>
        <strain evidence="5">ED321</strain>
        <strain evidence="4">ED321 Heterogonic</strain>
    </source>
</reference>
<evidence type="ECO:0000256" key="1">
    <source>
        <dbReference type="SAM" id="SignalP"/>
    </source>
</evidence>
<dbReference type="InterPro" id="IPR059047">
    <property type="entry name" value="CUB_M02D8_5_3rd"/>
</dbReference>
<dbReference type="WBParaSite" id="SRAE_X000060200.1">
    <property type="protein sequence ID" value="SRAE_X000060200.1"/>
    <property type="gene ID" value="WBGene00266161"/>
</dbReference>
<evidence type="ECO:0000259" key="3">
    <source>
        <dbReference type="Pfam" id="PF23062"/>
    </source>
</evidence>
<evidence type="ECO:0000313" key="7">
    <source>
        <dbReference type="WormBase" id="SRAE_X000060200"/>
    </source>
</evidence>
<dbReference type="RefSeq" id="XP_024510471.1">
    <property type="nucleotide sequence ID" value="XM_024644966.1"/>
</dbReference>
<proteinExistence type="predicted"/>
<reference evidence="6" key="2">
    <citation type="submission" date="2020-12" db="UniProtKB">
        <authorList>
            <consortium name="WormBaseParasite"/>
        </authorList>
    </citation>
    <scope>IDENTIFICATION</scope>
</reference>
<dbReference type="GeneID" id="36383655"/>
<dbReference type="SUPFAM" id="SSF49854">
    <property type="entry name" value="Spermadhesin, CUB domain"/>
    <property type="match status" value="1"/>
</dbReference>
<dbReference type="Pfam" id="PF23062">
    <property type="entry name" value="CUB_M02D8_5_3rd"/>
    <property type="match status" value="1"/>
</dbReference>
<feature type="domain" description="M02D8-5-like second CUB" evidence="2">
    <location>
        <begin position="170"/>
        <end position="280"/>
    </location>
</feature>
<dbReference type="InterPro" id="IPR059046">
    <property type="entry name" value="CUB_M02D8_5_2nd"/>
</dbReference>
<dbReference type="InterPro" id="IPR035914">
    <property type="entry name" value="Sperma_CUB_dom_sf"/>
</dbReference>
<evidence type="ECO:0000313" key="5">
    <source>
        <dbReference type="Proteomes" id="UP000035682"/>
    </source>
</evidence>
<feature type="domain" description="M02D8-5-like third CUB" evidence="3">
    <location>
        <begin position="302"/>
        <end position="412"/>
    </location>
</feature>
<dbReference type="Proteomes" id="UP000035682">
    <property type="component" value="Unplaced"/>
</dbReference>
<evidence type="ECO:0000313" key="6">
    <source>
        <dbReference type="WBParaSite" id="SRAE_X000060200.1"/>
    </source>
</evidence>